<dbReference type="GO" id="GO:0006511">
    <property type="term" value="P:ubiquitin-dependent protein catabolic process"/>
    <property type="evidence" value="ECO:0007669"/>
    <property type="project" value="InterPro"/>
</dbReference>
<dbReference type="PANTHER" id="PTHR11932">
    <property type="entry name" value="CULLIN"/>
    <property type="match status" value="1"/>
</dbReference>
<dbReference type="PROSITE" id="PS50069">
    <property type="entry name" value="CULLIN_2"/>
    <property type="match status" value="1"/>
</dbReference>
<protein>
    <recommendedName>
        <fullName evidence="4">Cullin family profile domain-containing protein</fullName>
    </recommendedName>
</protein>
<dbReference type="Gene3D" id="1.10.10.10">
    <property type="entry name" value="Winged helix-like DNA-binding domain superfamily/Winged helix DNA-binding domain"/>
    <property type="match status" value="1"/>
</dbReference>
<dbReference type="SMART" id="SM00884">
    <property type="entry name" value="Cullin_Nedd8"/>
    <property type="match status" value="1"/>
</dbReference>
<dbReference type="InterPro" id="IPR001373">
    <property type="entry name" value="Cullin_N"/>
</dbReference>
<comment type="similarity">
    <text evidence="1 2 3">Belongs to the cullin family.</text>
</comment>
<dbReference type="InterPro" id="IPR016159">
    <property type="entry name" value="Cullin_repeat-like_dom_sf"/>
</dbReference>
<dbReference type="InterPro" id="IPR036390">
    <property type="entry name" value="WH_DNA-bd_sf"/>
</dbReference>
<dbReference type="InterPro" id="IPR016158">
    <property type="entry name" value="Cullin_homology"/>
</dbReference>
<dbReference type="InterPro" id="IPR036317">
    <property type="entry name" value="Cullin_homology_sf"/>
</dbReference>
<dbReference type="InterPro" id="IPR019559">
    <property type="entry name" value="Cullin_neddylation_domain"/>
</dbReference>
<dbReference type="Proteomes" id="UP000026961">
    <property type="component" value="Chromosome 1"/>
</dbReference>
<dbReference type="Gene3D" id="6.10.280.240">
    <property type="match status" value="1"/>
</dbReference>
<evidence type="ECO:0000256" key="1">
    <source>
        <dbReference type="ARBA" id="ARBA00006019"/>
    </source>
</evidence>
<dbReference type="AlphaFoldDB" id="A0A0D9YDU1"/>
<dbReference type="Gene3D" id="3.30.230.130">
    <property type="entry name" value="Cullin, Chain C, Domain 2"/>
    <property type="match status" value="1"/>
</dbReference>
<evidence type="ECO:0000313" key="6">
    <source>
        <dbReference type="Proteomes" id="UP000026961"/>
    </source>
</evidence>
<dbReference type="Gramene" id="OGLUM01G32060.1">
    <property type="protein sequence ID" value="OGLUM01G32060.1"/>
    <property type="gene ID" value="OGLUM01G32060"/>
</dbReference>
<dbReference type="Pfam" id="PF00888">
    <property type="entry name" value="Cullin"/>
    <property type="match status" value="2"/>
</dbReference>
<dbReference type="SUPFAM" id="SSF75632">
    <property type="entry name" value="Cullin homology domain"/>
    <property type="match status" value="1"/>
</dbReference>
<accession>A0A0D9YDU1</accession>
<dbReference type="SMART" id="SM00182">
    <property type="entry name" value="CULLIN"/>
    <property type="match status" value="1"/>
</dbReference>
<reference evidence="5" key="3">
    <citation type="submission" date="2018-05" db="EMBL/GenBank/DDBJ databases">
        <title>OgluRS3 (Oryza glumaepatula Reference Sequence Version 3).</title>
        <authorList>
            <person name="Zhang J."/>
            <person name="Kudrna D."/>
            <person name="Lee S."/>
            <person name="Talag J."/>
            <person name="Welchert J."/>
            <person name="Wing R.A."/>
        </authorList>
    </citation>
    <scope>NUCLEOTIDE SEQUENCE [LARGE SCALE GENOMIC DNA]</scope>
</reference>
<evidence type="ECO:0000259" key="4">
    <source>
        <dbReference type="PROSITE" id="PS50069"/>
    </source>
</evidence>
<dbReference type="SUPFAM" id="SSF46785">
    <property type="entry name" value="Winged helix' DNA-binding domain"/>
    <property type="match status" value="1"/>
</dbReference>
<dbReference type="Pfam" id="PF10557">
    <property type="entry name" value="Cullin_Nedd8"/>
    <property type="match status" value="1"/>
</dbReference>
<organism evidence="5">
    <name type="scientific">Oryza glumipatula</name>
    <dbReference type="NCBI Taxonomy" id="40148"/>
    <lineage>
        <taxon>Eukaryota</taxon>
        <taxon>Viridiplantae</taxon>
        <taxon>Streptophyta</taxon>
        <taxon>Embryophyta</taxon>
        <taxon>Tracheophyta</taxon>
        <taxon>Spermatophyta</taxon>
        <taxon>Magnoliopsida</taxon>
        <taxon>Liliopsida</taxon>
        <taxon>Poales</taxon>
        <taxon>Poaceae</taxon>
        <taxon>BOP clade</taxon>
        <taxon>Oryzoideae</taxon>
        <taxon>Oryzeae</taxon>
        <taxon>Oryzinae</taxon>
        <taxon>Oryza</taxon>
    </lineage>
</organism>
<evidence type="ECO:0000256" key="2">
    <source>
        <dbReference type="PROSITE-ProRule" id="PRU00330"/>
    </source>
</evidence>
<sequence>MWGFGPVSDLSAHSAHESGEFALDSWLCSFTRCARAISSTISSSKFQFYNSPLPHIDTIPKPKSPIPRHSPLLRGCPRFHSLGSMTRTAIARPPPMDIEDGWRRLAAGFEKLLRILDGEEMLSFSGAEYSELLQITYKLCYESPAGHAAELYDRWDKTIRHHIVYQVLPSLQDMQGEPLLKNFVHHWENHKVLMKWLKSVCMYLRLAFTSQRSIPPIMDIALNLFKNVVFEELNKKMTQIIIEMVISSSCLFRFLTDCPRCIKGCYNGAGALIYQIEEDRAGKVMDCNLIKMTLSVYAELGRGGNGMDVYEGFEEVFLKNTAEHYRRKAQAWVSRGSCSKYLVKVIKSIQEEEERIQNYLKPWTEARLSKTVLLELVSRQAEWLLDDDKSGFRGILAAENDLLDDGKGNELNLMFRVFSRISGGLLSMAIAFQQHIRDILQQAVDAAHMEKGKEPSNSIVEVLQKYEAHVINNFDNHILFRKVVNLLPYLHSKDYLVELYRNRLLGRLSIGCNIEVETSFITKLKLVLDVSILEDMLEDYSISKELQKFFKDYMSMNPESNTLVDMDTMVLKQGHFPSQQKQHLSLPPDMLNCAEAFEKFYQEFHGQATGNRRGRTLTWIYSLGNCNIVGNFEGKSVEMIVSPMQAALLLLFNEDDRLSYNDIVAKLEIMDNDAKVMLYSLSCGKYSILKKEPSNKTIAPDDIFEFNNNFSVKTGKIKVPLHHVDRGDFRASETMEDVRRYRKQNGDCAIVRIMKDRKTLDHEKLVEECKKLCDPYFKVDDDLIQMRIDHLVAENYLARKEGCTYEYLP</sequence>
<keyword evidence="6" id="KW-1185">Reference proteome</keyword>
<dbReference type="Pfam" id="PF26557">
    <property type="entry name" value="Cullin_AB"/>
    <property type="match status" value="1"/>
</dbReference>
<reference evidence="5" key="1">
    <citation type="submission" date="2013-08" db="EMBL/GenBank/DDBJ databases">
        <title>Oryza genome evolution.</title>
        <authorList>
            <person name="Wing R.A."/>
            <person name="Panaud O."/>
            <person name="Oliveira A.C."/>
        </authorList>
    </citation>
    <scope>NUCLEOTIDE SEQUENCE</scope>
</reference>
<dbReference type="eggNOG" id="KOG2166">
    <property type="taxonomic scope" value="Eukaryota"/>
</dbReference>
<feature type="domain" description="Cullin family profile" evidence="4">
    <location>
        <begin position="451"/>
        <end position="682"/>
    </location>
</feature>
<dbReference type="EnsemblPlants" id="OGLUM01G32060.1">
    <property type="protein sequence ID" value="OGLUM01G32060.1"/>
    <property type="gene ID" value="OGLUM01G32060"/>
</dbReference>
<dbReference type="Gene3D" id="1.20.1310.10">
    <property type="entry name" value="Cullin Repeats"/>
    <property type="match status" value="3"/>
</dbReference>
<dbReference type="SUPFAM" id="SSF74788">
    <property type="entry name" value="Cullin repeat-like"/>
    <property type="match status" value="1"/>
</dbReference>
<evidence type="ECO:0000313" key="5">
    <source>
        <dbReference type="EnsemblPlants" id="OGLUM01G32060.1"/>
    </source>
</evidence>
<proteinExistence type="inferred from homology"/>
<dbReference type="GO" id="GO:0031625">
    <property type="term" value="F:ubiquitin protein ligase binding"/>
    <property type="evidence" value="ECO:0007669"/>
    <property type="project" value="InterPro"/>
</dbReference>
<name>A0A0D9YDU1_9ORYZ</name>
<dbReference type="FunFam" id="1.20.1310.10:FF:000001">
    <property type="entry name" value="Cullin 3"/>
    <property type="match status" value="1"/>
</dbReference>
<reference evidence="5" key="2">
    <citation type="submission" date="2015-04" db="UniProtKB">
        <authorList>
            <consortium name="EnsemblPlants"/>
        </authorList>
    </citation>
    <scope>IDENTIFICATION</scope>
</reference>
<dbReference type="InterPro" id="IPR059120">
    <property type="entry name" value="Cullin-like_AB"/>
</dbReference>
<dbReference type="STRING" id="40148.A0A0D9YDU1"/>
<dbReference type="InterPro" id="IPR036388">
    <property type="entry name" value="WH-like_DNA-bd_sf"/>
</dbReference>
<evidence type="ECO:0000256" key="3">
    <source>
        <dbReference type="RuleBase" id="RU003829"/>
    </source>
</evidence>
<dbReference type="InterPro" id="IPR045093">
    <property type="entry name" value="Cullin"/>
</dbReference>